<dbReference type="EMBL" id="FONX01000004">
    <property type="protein sequence ID" value="SFE70231.1"/>
    <property type="molecule type" value="Genomic_DNA"/>
</dbReference>
<organism evidence="1 2">
    <name type="scientific">Paracidovorax wautersii</name>
    <dbReference type="NCBI Taxonomy" id="1177982"/>
    <lineage>
        <taxon>Bacteria</taxon>
        <taxon>Pseudomonadati</taxon>
        <taxon>Pseudomonadota</taxon>
        <taxon>Betaproteobacteria</taxon>
        <taxon>Burkholderiales</taxon>
        <taxon>Comamonadaceae</taxon>
        <taxon>Paracidovorax</taxon>
    </lineage>
</organism>
<dbReference type="STRING" id="1177982.SAMN04489711_104217"/>
<proteinExistence type="predicted"/>
<reference evidence="2" key="1">
    <citation type="submission" date="2016-10" db="EMBL/GenBank/DDBJ databases">
        <authorList>
            <person name="Varghese N."/>
            <person name="Submissions S."/>
        </authorList>
    </citation>
    <scope>NUCLEOTIDE SEQUENCE [LARGE SCALE GENOMIC DNA]</scope>
    <source>
        <strain evidence="2">DSM 27981</strain>
    </source>
</reference>
<dbReference type="AlphaFoldDB" id="A0A1I2CPK1"/>
<evidence type="ECO:0000313" key="1">
    <source>
        <dbReference type="EMBL" id="SFE70231.1"/>
    </source>
</evidence>
<dbReference type="Proteomes" id="UP000199119">
    <property type="component" value="Unassembled WGS sequence"/>
</dbReference>
<evidence type="ECO:0000313" key="2">
    <source>
        <dbReference type="Proteomes" id="UP000199119"/>
    </source>
</evidence>
<gene>
    <name evidence="1" type="ORF">SAMN04489711_104217</name>
</gene>
<sequence>MGISSSKVYKQADEAAAFAHIRELAEKEPVDDETASELWLEAEAIVDTYIEAAESRSIEDLPSRQELGESCFWLLFQTKVLREDEHYRLIVELLSPQLGLSLFDLLPRVRKLREAALDALEAMVKKPSMDRPTAPQACEDDLF</sequence>
<keyword evidence="2" id="KW-1185">Reference proteome</keyword>
<dbReference type="RefSeq" id="WP_012202425.1">
    <property type="nucleotide sequence ID" value="NZ_FONX01000004.1"/>
</dbReference>
<accession>A0A1I2CPK1</accession>
<dbReference type="OrthoDB" id="9151576at2"/>
<dbReference type="GeneID" id="92898118"/>
<protein>
    <submittedName>
        <fullName evidence="1">Uncharacterized protein</fullName>
    </submittedName>
</protein>
<name>A0A1I2CPK1_9BURK</name>